<dbReference type="EMBL" id="BBZA01000029">
    <property type="protein sequence ID" value="GAP62060.1"/>
    <property type="molecule type" value="Genomic_DNA"/>
</dbReference>
<sequence length="103" mass="11760">MARKPYSPIASYAKLKEVEKALQNAQTADDIRNLTRKYGADIGYKAFCYLLTGKMTPEAMKPDEAAILAFEYEQQGEREAAREIYRRILEVHPNHPLAKSRLS</sequence>
<dbReference type="Proteomes" id="UP000037784">
    <property type="component" value="Unassembled WGS sequence"/>
</dbReference>
<evidence type="ECO:0000313" key="5">
    <source>
        <dbReference type="Proteomes" id="UP000050502"/>
    </source>
</evidence>
<dbReference type="EMBL" id="LGKN01000005">
    <property type="protein sequence ID" value="KPL87843.1"/>
    <property type="molecule type" value="Genomic_DNA"/>
</dbReference>
<dbReference type="Proteomes" id="UP000050502">
    <property type="component" value="Unassembled WGS sequence"/>
</dbReference>
<dbReference type="InterPro" id="IPR019734">
    <property type="entry name" value="TPR_rpt"/>
</dbReference>
<organism evidence="2 4">
    <name type="scientific">Ardenticatena maritima</name>
    <dbReference type="NCBI Taxonomy" id="872965"/>
    <lineage>
        <taxon>Bacteria</taxon>
        <taxon>Bacillati</taxon>
        <taxon>Chloroflexota</taxon>
        <taxon>Ardenticatenia</taxon>
        <taxon>Ardenticatenales</taxon>
        <taxon>Ardenticatenaceae</taxon>
        <taxon>Ardenticatena</taxon>
    </lineage>
</organism>
<dbReference type="STRING" id="872965.SE16_09840"/>
<evidence type="ECO:0000313" key="3">
    <source>
        <dbReference type="EMBL" id="KPL87843.1"/>
    </source>
</evidence>
<gene>
    <name evidence="2" type="ORF">ARMA_0483</name>
    <name evidence="3" type="ORF">SE16_09840</name>
</gene>
<name>A0A0M9UBP2_9CHLR</name>
<protein>
    <submittedName>
        <fullName evidence="2">Uncharacterized protein</fullName>
    </submittedName>
</protein>
<dbReference type="Gene3D" id="1.25.40.10">
    <property type="entry name" value="Tetratricopeptide repeat domain"/>
    <property type="match status" value="1"/>
</dbReference>
<evidence type="ECO:0000313" key="4">
    <source>
        <dbReference type="Proteomes" id="UP000037784"/>
    </source>
</evidence>
<reference evidence="3 5" key="2">
    <citation type="submission" date="2015-07" db="EMBL/GenBank/DDBJ databases">
        <title>Whole genome sequence of Ardenticatena maritima DSM 23922.</title>
        <authorList>
            <person name="Hemp J."/>
            <person name="Ward L.M."/>
            <person name="Pace L.A."/>
            <person name="Fischer W.W."/>
        </authorList>
    </citation>
    <scope>NUCLEOTIDE SEQUENCE [LARGE SCALE GENOMIC DNA]</scope>
    <source>
        <strain evidence="3 5">110S</strain>
    </source>
</reference>
<dbReference type="InterPro" id="IPR011990">
    <property type="entry name" value="TPR-like_helical_dom_sf"/>
</dbReference>
<dbReference type="RefSeq" id="WP_054491985.1">
    <property type="nucleotide sequence ID" value="NZ_BBZA01000029.1"/>
</dbReference>
<keyword evidence="4" id="KW-1185">Reference proteome</keyword>
<proteinExistence type="predicted"/>
<accession>A0A0M9UBP2</accession>
<comment type="caution">
    <text evidence="2">The sequence shown here is derived from an EMBL/GenBank/DDBJ whole genome shotgun (WGS) entry which is preliminary data.</text>
</comment>
<dbReference type="SUPFAM" id="SSF48452">
    <property type="entry name" value="TPR-like"/>
    <property type="match status" value="1"/>
</dbReference>
<dbReference type="PROSITE" id="PS50005">
    <property type="entry name" value="TPR"/>
    <property type="match status" value="1"/>
</dbReference>
<evidence type="ECO:0000313" key="2">
    <source>
        <dbReference type="EMBL" id="GAP62060.1"/>
    </source>
</evidence>
<evidence type="ECO:0000256" key="1">
    <source>
        <dbReference type="PROSITE-ProRule" id="PRU00339"/>
    </source>
</evidence>
<dbReference type="InParanoid" id="A0A0M9UBP2"/>
<keyword evidence="1" id="KW-0802">TPR repeat</keyword>
<dbReference type="AlphaFoldDB" id="A0A0M9UBP2"/>
<dbReference type="Pfam" id="PF13428">
    <property type="entry name" value="TPR_14"/>
    <property type="match status" value="1"/>
</dbReference>
<reference evidence="2 4" key="1">
    <citation type="journal article" date="2015" name="Genome Announc.">
        <title>Draft Genome Sequence of a Heterotrophic Facultative Anaerobic Thermophilic Bacterium, Ardenticatena maritima Strain 110ST.</title>
        <authorList>
            <person name="Kawaichi S."/>
            <person name="Yoshida T."/>
            <person name="Sako Y."/>
            <person name="Nakamura R."/>
        </authorList>
    </citation>
    <scope>NUCLEOTIDE SEQUENCE [LARGE SCALE GENOMIC DNA]</scope>
    <source>
        <strain evidence="2 4">110S</strain>
    </source>
</reference>
<reference evidence="4" key="3">
    <citation type="submission" date="2015-08" db="EMBL/GenBank/DDBJ databases">
        <title>Draft Genome Sequence of a Heterotrophic Facultative Anaerobic Bacterium Ardenticatena maritima Strain 110S.</title>
        <authorList>
            <person name="Kawaichi S."/>
            <person name="Yoshida T."/>
            <person name="Sako Y."/>
            <person name="Nakamura R."/>
        </authorList>
    </citation>
    <scope>NUCLEOTIDE SEQUENCE [LARGE SCALE GENOMIC DNA]</scope>
    <source>
        <strain evidence="4">110S</strain>
    </source>
</reference>
<feature type="repeat" description="TPR" evidence="1">
    <location>
        <begin position="62"/>
        <end position="95"/>
    </location>
</feature>